<evidence type="ECO:0000256" key="5">
    <source>
        <dbReference type="SAM" id="SignalP"/>
    </source>
</evidence>
<dbReference type="PROSITE" id="PS51935">
    <property type="entry name" value="NLPC_P60"/>
    <property type="match status" value="1"/>
</dbReference>
<keyword evidence="4" id="KW-0788">Thiol protease</keyword>
<evidence type="ECO:0000259" key="7">
    <source>
        <dbReference type="PROSITE" id="PS51935"/>
    </source>
</evidence>
<dbReference type="InterPro" id="IPR003646">
    <property type="entry name" value="SH3-like_bac-type"/>
</dbReference>
<name>A0A974GXA3_SEDHY</name>
<comment type="similarity">
    <text evidence="1">Belongs to the peptidase C40 family.</text>
</comment>
<evidence type="ECO:0000256" key="1">
    <source>
        <dbReference type="ARBA" id="ARBA00007074"/>
    </source>
</evidence>
<evidence type="ECO:0000256" key="4">
    <source>
        <dbReference type="ARBA" id="ARBA00022807"/>
    </source>
</evidence>
<dbReference type="RefSeq" id="WP_179239087.1">
    <property type="nucleotide sequence ID" value="NZ_JACBNQ010000020.1"/>
</dbReference>
<comment type="caution">
    <text evidence="8">The sequence shown here is derived from an EMBL/GenBank/DDBJ whole genome shotgun (WGS) entry which is preliminary data.</text>
</comment>
<dbReference type="Gene3D" id="3.90.1720.10">
    <property type="entry name" value="endopeptidase domain like (from Nostoc punctiforme)"/>
    <property type="match status" value="1"/>
</dbReference>
<accession>A0A974GXA3</accession>
<dbReference type="GO" id="GO:0006508">
    <property type="term" value="P:proteolysis"/>
    <property type="evidence" value="ECO:0007669"/>
    <property type="project" value="UniProtKB-KW"/>
</dbReference>
<dbReference type="PANTHER" id="PTHR47053:SF1">
    <property type="entry name" value="MUREIN DD-ENDOPEPTIDASE MEPH-RELATED"/>
    <property type="match status" value="1"/>
</dbReference>
<reference evidence="8" key="1">
    <citation type="submission" date="2020-07" db="EMBL/GenBank/DDBJ databases">
        <title>Genomic analysis of a strain of Sedimentibacter Hydroxybenzoicus DSM7310.</title>
        <authorList>
            <person name="Ma S."/>
        </authorList>
    </citation>
    <scope>NUCLEOTIDE SEQUENCE</scope>
    <source>
        <strain evidence="8">DSM 7310</strain>
    </source>
</reference>
<feature type="domain" description="NlpC/P60" evidence="7">
    <location>
        <begin position="115"/>
        <end position="239"/>
    </location>
</feature>
<evidence type="ECO:0000313" key="8">
    <source>
        <dbReference type="EMBL" id="NYB75384.1"/>
    </source>
</evidence>
<dbReference type="Gene3D" id="2.30.30.40">
    <property type="entry name" value="SH3 Domains"/>
    <property type="match status" value="1"/>
</dbReference>
<dbReference type="InterPro" id="IPR038765">
    <property type="entry name" value="Papain-like_cys_pep_sf"/>
</dbReference>
<feature type="domain" description="SH3b" evidence="6">
    <location>
        <begin position="50"/>
        <end position="112"/>
    </location>
</feature>
<keyword evidence="5" id="KW-0732">Signal</keyword>
<dbReference type="Pfam" id="PF00877">
    <property type="entry name" value="NLPC_P60"/>
    <property type="match status" value="1"/>
</dbReference>
<protein>
    <submittedName>
        <fullName evidence="8">C40 family peptidase</fullName>
    </submittedName>
</protein>
<dbReference type="EMBL" id="JACBNQ010000020">
    <property type="protein sequence ID" value="NYB75384.1"/>
    <property type="molecule type" value="Genomic_DNA"/>
</dbReference>
<dbReference type="InterPro" id="IPR000064">
    <property type="entry name" value="NLP_P60_dom"/>
</dbReference>
<sequence>MINFRKILIITGISSLMLLNIAFAAEVVIEDEQNVQAAEQNEETEPEATEKKGMVNVEILNIRSGPSIDYEKLGKLSLGTTIEIKSETEEWYEIIYDSQAAYVSAEYVTIIDTANYDGNGIVEYAKTLIGTPYLAGGNTIKGFDCSGFVQYVMSNFGVIMPRSSTEQYSVGTPVEESQLMPGDLVFFKYTKSSSNLSHVGIYVGDGNFIHSTVPGDTVKISSLTTGYFANYYYGSTRVIN</sequence>
<keyword evidence="2" id="KW-0645">Protease</keyword>
<evidence type="ECO:0000259" key="6">
    <source>
        <dbReference type="PROSITE" id="PS51781"/>
    </source>
</evidence>
<dbReference type="PROSITE" id="PS51781">
    <property type="entry name" value="SH3B"/>
    <property type="match status" value="1"/>
</dbReference>
<proteinExistence type="inferred from homology"/>
<feature type="chain" id="PRO_5037264023" evidence="5">
    <location>
        <begin position="25"/>
        <end position="240"/>
    </location>
</feature>
<dbReference type="SMART" id="SM00287">
    <property type="entry name" value="SH3b"/>
    <property type="match status" value="1"/>
</dbReference>
<evidence type="ECO:0000313" key="9">
    <source>
        <dbReference type="Proteomes" id="UP000611629"/>
    </source>
</evidence>
<evidence type="ECO:0000256" key="3">
    <source>
        <dbReference type="ARBA" id="ARBA00022801"/>
    </source>
</evidence>
<gene>
    <name evidence="8" type="ORF">HZF24_14645</name>
</gene>
<organism evidence="8 9">
    <name type="scientific">Sedimentibacter hydroxybenzoicus DSM 7310</name>
    <dbReference type="NCBI Taxonomy" id="1123245"/>
    <lineage>
        <taxon>Bacteria</taxon>
        <taxon>Bacillati</taxon>
        <taxon>Bacillota</taxon>
        <taxon>Tissierellia</taxon>
        <taxon>Sedimentibacter</taxon>
    </lineage>
</organism>
<dbReference type="GO" id="GO:0008234">
    <property type="term" value="F:cysteine-type peptidase activity"/>
    <property type="evidence" value="ECO:0007669"/>
    <property type="project" value="UniProtKB-KW"/>
</dbReference>
<dbReference type="AlphaFoldDB" id="A0A974GXA3"/>
<feature type="signal peptide" evidence="5">
    <location>
        <begin position="1"/>
        <end position="24"/>
    </location>
</feature>
<keyword evidence="3" id="KW-0378">Hydrolase</keyword>
<dbReference type="InterPro" id="IPR051202">
    <property type="entry name" value="Peptidase_C40"/>
</dbReference>
<dbReference type="SUPFAM" id="SSF54001">
    <property type="entry name" value="Cysteine proteinases"/>
    <property type="match status" value="1"/>
</dbReference>
<dbReference type="Pfam" id="PF08239">
    <property type="entry name" value="SH3_3"/>
    <property type="match status" value="1"/>
</dbReference>
<dbReference type="Proteomes" id="UP000611629">
    <property type="component" value="Unassembled WGS sequence"/>
</dbReference>
<keyword evidence="9" id="KW-1185">Reference proteome</keyword>
<dbReference type="PANTHER" id="PTHR47053">
    <property type="entry name" value="MUREIN DD-ENDOPEPTIDASE MEPH-RELATED"/>
    <property type="match status" value="1"/>
</dbReference>
<evidence type="ECO:0000256" key="2">
    <source>
        <dbReference type="ARBA" id="ARBA00022670"/>
    </source>
</evidence>